<feature type="transmembrane region" description="Helical" evidence="1">
    <location>
        <begin position="178"/>
        <end position="199"/>
    </location>
</feature>
<proteinExistence type="predicted"/>
<name>A0A6J7ZVG9_MYTCO</name>
<protein>
    <recommendedName>
        <fullName evidence="4">C-type lectin domain-containing protein</fullName>
    </recommendedName>
</protein>
<evidence type="ECO:0000313" key="2">
    <source>
        <dbReference type="EMBL" id="CAC5355893.1"/>
    </source>
</evidence>
<accession>A0A6J7ZVG9</accession>
<sequence length="211" mass="23647">MRENRKWSNNCSSPKYENWLQPPILVSDNLCTYVTVLSSGFEWNLAPCDSVTKIFLCEDENVEVNIQSLYVLTYQSCGKSVVSKCSCPVVQNTTLDHTNNSMIPSAAQGIDSTQFLTIQLMSTERYSNDTICTCVCINSSIVAVSDKDFQKMIQNLRIDPRKTSAFVRRRTSAPDYRVSAASIGITGVIVLVIVFGYFACHDIVQLCKTFY</sequence>
<evidence type="ECO:0000256" key="1">
    <source>
        <dbReference type="SAM" id="Phobius"/>
    </source>
</evidence>
<dbReference type="AlphaFoldDB" id="A0A6J7ZVG9"/>
<organism evidence="2 3">
    <name type="scientific">Mytilus coruscus</name>
    <name type="common">Sea mussel</name>
    <dbReference type="NCBI Taxonomy" id="42192"/>
    <lineage>
        <taxon>Eukaryota</taxon>
        <taxon>Metazoa</taxon>
        <taxon>Spiralia</taxon>
        <taxon>Lophotrochozoa</taxon>
        <taxon>Mollusca</taxon>
        <taxon>Bivalvia</taxon>
        <taxon>Autobranchia</taxon>
        <taxon>Pteriomorphia</taxon>
        <taxon>Mytilida</taxon>
        <taxon>Mytiloidea</taxon>
        <taxon>Mytilidae</taxon>
        <taxon>Mytilinae</taxon>
        <taxon>Mytilus</taxon>
    </lineage>
</organism>
<keyword evidence="1" id="KW-0812">Transmembrane</keyword>
<dbReference type="OrthoDB" id="10301852at2759"/>
<keyword evidence="3" id="KW-1185">Reference proteome</keyword>
<evidence type="ECO:0000313" key="3">
    <source>
        <dbReference type="Proteomes" id="UP000507470"/>
    </source>
</evidence>
<keyword evidence="1" id="KW-0472">Membrane</keyword>
<reference evidence="2 3" key="1">
    <citation type="submission" date="2020-06" db="EMBL/GenBank/DDBJ databases">
        <authorList>
            <person name="Li R."/>
            <person name="Bekaert M."/>
        </authorList>
    </citation>
    <scope>NUCLEOTIDE SEQUENCE [LARGE SCALE GENOMIC DNA]</scope>
    <source>
        <strain evidence="3">wild</strain>
    </source>
</reference>
<gene>
    <name evidence="2" type="ORF">MCOR_352</name>
</gene>
<keyword evidence="1" id="KW-1133">Transmembrane helix</keyword>
<dbReference type="Proteomes" id="UP000507470">
    <property type="component" value="Unassembled WGS sequence"/>
</dbReference>
<dbReference type="EMBL" id="CACVKT020000099">
    <property type="protein sequence ID" value="CAC5355893.1"/>
    <property type="molecule type" value="Genomic_DNA"/>
</dbReference>
<evidence type="ECO:0008006" key="4">
    <source>
        <dbReference type="Google" id="ProtNLM"/>
    </source>
</evidence>